<organism evidence="1 2">
    <name type="scientific">Sphingorhabdus contaminans</name>
    <dbReference type="NCBI Taxonomy" id="1343899"/>
    <lineage>
        <taxon>Bacteria</taxon>
        <taxon>Pseudomonadati</taxon>
        <taxon>Pseudomonadota</taxon>
        <taxon>Alphaproteobacteria</taxon>
        <taxon>Sphingomonadales</taxon>
        <taxon>Sphingomonadaceae</taxon>
        <taxon>Sphingorhabdus</taxon>
    </lineage>
</organism>
<evidence type="ECO:0000313" key="1">
    <source>
        <dbReference type="EMBL" id="TSB04573.1"/>
    </source>
</evidence>
<dbReference type="OrthoDB" id="7549700at2"/>
<protein>
    <submittedName>
        <fullName evidence="1">DUF2213 domain-containing protein</fullName>
    </submittedName>
</protein>
<gene>
    <name evidence="1" type="ORF">FOM92_03920</name>
</gene>
<sequence>MTMTFVDRAPIESVRRLPDGRLAAVVKFARSGTQVYLGSEVGRPDLSSVTVYRSEDEVFHEDAMASFAHKSITLGHPSEPVTADNWKRLSVGFTEGRVARNGAFLEIPMMVADASAISAIDSGTAKQLSAGYSCELQWGDGVAPDGTPYQAKQVGIKANHIAIVAEARGGPELRIGDARQQNLADYRAKGMADAKAFSAARYAGAPMIEAADSENPTQPSMADHYGSDATAAIRRLRYQ</sequence>
<evidence type="ECO:0000313" key="2">
    <source>
        <dbReference type="Proteomes" id="UP000320160"/>
    </source>
</evidence>
<dbReference type="InterPro" id="IPR016913">
    <property type="entry name" value="UCP029215"/>
</dbReference>
<dbReference type="EMBL" id="VKKU01000001">
    <property type="protein sequence ID" value="TSB04573.1"/>
    <property type="molecule type" value="Genomic_DNA"/>
</dbReference>
<comment type="caution">
    <text evidence="1">The sequence shown here is derived from an EMBL/GenBank/DDBJ whole genome shotgun (WGS) entry which is preliminary data.</text>
</comment>
<dbReference type="Proteomes" id="UP000320160">
    <property type="component" value="Unassembled WGS sequence"/>
</dbReference>
<name>A0A553WIR8_9SPHN</name>
<dbReference type="AlphaFoldDB" id="A0A553WIR8"/>
<keyword evidence="2" id="KW-1185">Reference proteome</keyword>
<dbReference type="RefSeq" id="WP_143775461.1">
    <property type="nucleotide sequence ID" value="NZ_VKKU01000001.1"/>
</dbReference>
<proteinExistence type="predicted"/>
<dbReference type="Pfam" id="PF09979">
    <property type="entry name" value="DUF2213"/>
    <property type="match status" value="1"/>
</dbReference>
<accession>A0A553WIR8</accession>
<reference evidence="1 2" key="1">
    <citation type="submission" date="2019-07" db="EMBL/GenBank/DDBJ databases">
        <authorList>
            <person name="Park M."/>
        </authorList>
    </citation>
    <scope>NUCLEOTIDE SEQUENCE [LARGE SCALE GENOMIC DNA]</scope>
    <source>
        <strain evidence="1 2">KCTC32445</strain>
    </source>
</reference>